<feature type="compositionally biased region" description="Low complexity" evidence="1">
    <location>
        <begin position="67"/>
        <end position="83"/>
    </location>
</feature>
<reference evidence="3" key="3">
    <citation type="submission" date="2024-02" db="UniProtKB">
        <authorList>
            <consortium name="WormBaseParasite"/>
        </authorList>
    </citation>
    <scope>IDENTIFICATION</scope>
    <source>
        <strain evidence="3">pt0022</strain>
    </source>
</reference>
<feature type="region of interest" description="Disordered" evidence="1">
    <location>
        <begin position="329"/>
        <end position="356"/>
    </location>
</feature>
<dbReference type="WBParaSite" id="mrna-Wban_07441">
    <property type="protein sequence ID" value="mrna-Wban_07441"/>
    <property type="gene ID" value="Wban_07441"/>
</dbReference>
<evidence type="ECO:0000313" key="3">
    <source>
        <dbReference type="WBParaSite" id="mrna-Wban_07441"/>
    </source>
</evidence>
<feature type="compositionally biased region" description="Polar residues" evidence="1">
    <location>
        <begin position="94"/>
        <end position="103"/>
    </location>
</feature>
<reference evidence="2" key="1">
    <citation type="submission" date="2015-03" db="EMBL/GenBank/DDBJ databases">
        <title>Wuchereria bancrofti Genome Sequencing Papua New Guinea Strain.</title>
        <authorList>
            <person name="Small S.T."/>
            <person name="Serre D."/>
            <person name="Zimmerman P.A."/>
        </authorList>
    </citation>
    <scope>NUCLEOTIDE SEQUENCE [LARGE SCALE GENOMIC DNA]</scope>
    <source>
        <strain evidence="2">pt0022</strain>
    </source>
</reference>
<sequence length="356" mass="40741">MDDKEYLSIKYKIRLKNNENSLLSSSTMLSNQQQRSFQTNSTNYDSYKNVTSDQNIDKQHWEQLKYKTTSSSQQSRKSTTNRTAKSEINIDQPAMSSSKSSQTDYFKDIDPCTNCDNLLMRATEFLAKIESNYGLSTKPSSSLSTFSQYTTTTAPSIKQSSKKIRQYDARRKENNISNLSTSTFDNKVIPIRSSSNAMFIKHNNQQNLNNVPGEKVKEMTVQNEEKQKIAMKKIEMDKFEEKKKIEEDHIVKAKMSNNKSNLVENREKDQIKQKDVAKNSENLRTLSTTTENATVIKKMGPELEKTIEKPAAVAATAELVTSKMKNITKNDTKIIDNKKNETNSDRKEINKEVTQK</sequence>
<accession>A0AAF5RWF3</accession>
<organism evidence="2 3">
    <name type="scientific">Wuchereria bancrofti</name>
    <dbReference type="NCBI Taxonomy" id="6293"/>
    <lineage>
        <taxon>Eukaryota</taxon>
        <taxon>Metazoa</taxon>
        <taxon>Ecdysozoa</taxon>
        <taxon>Nematoda</taxon>
        <taxon>Chromadorea</taxon>
        <taxon>Rhabditida</taxon>
        <taxon>Spirurina</taxon>
        <taxon>Spiruromorpha</taxon>
        <taxon>Filarioidea</taxon>
        <taxon>Onchocercidae</taxon>
        <taxon>Wuchereria</taxon>
    </lineage>
</organism>
<name>A0AAF5RWF3_WUCBA</name>
<feature type="region of interest" description="Disordered" evidence="1">
    <location>
        <begin position="65"/>
        <end position="103"/>
    </location>
</feature>
<reference evidence="2" key="2">
    <citation type="journal article" date="2016" name="Mol. Ecol.">
        <title>Population genomics of the filarial nematode parasite Wuchereria bancrofti from mosquitoes.</title>
        <authorList>
            <person name="Small S.T."/>
            <person name="Reimer L.J."/>
            <person name="Tisch D.J."/>
            <person name="King C.L."/>
            <person name="Christensen B.M."/>
            <person name="Siba P.M."/>
            <person name="Kazura J.W."/>
            <person name="Serre D."/>
            <person name="Zimmerman P.A."/>
        </authorList>
    </citation>
    <scope>NUCLEOTIDE SEQUENCE</scope>
    <source>
        <strain evidence="2">pt0022</strain>
    </source>
</reference>
<protein>
    <submittedName>
        <fullName evidence="3">Uncharacterized protein</fullName>
    </submittedName>
</protein>
<dbReference type="Proteomes" id="UP000093561">
    <property type="component" value="Unassembled WGS sequence"/>
</dbReference>
<proteinExistence type="predicted"/>
<feature type="region of interest" description="Disordered" evidence="1">
    <location>
        <begin position="25"/>
        <end position="49"/>
    </location>
</feature>
<feature type="compositionally biased region" description="Polar residues" evidence="1">
    <location>
        <begin position="32"/>
        <end position="49"/>
    </location>
</feature>
<evidence type="ECO:0000313" key="2">
    <source>
        <dbReference type="Proteomes" id="UP000093561"/>
    </source>
</evidence>
<evidence type="ECO:0000256" key="1">
    <source>
        <dbReference type="SAM" id="MobiDB-lite"/>
    </source>
</evidence>
<dbReference type="AlphaFoldDB" id="A0AAF5RWF3"/>